<dbReference type="SUPFAM" id="SSF51182">
    <property type="entry name" value="RmlC-like cupins"/>
    <property type="match status" value="1"/>
</dbReference>
<reference evidence="3" key="1">
    <citation type="journal article" date="2019" name="Int. J. Syst. Evol. Microbiol.">
        <title>The Global Catalogue of Microorganisms (GCM) 10K type strain sequencing project: providing services to taxonomists for standard genome sequencing and annotation.</title>
        <authorList>
            <consortium name="The Broad Institute Genomics Platform"/>
            <consortium name="The Broad Institute Genome Sequencing Center for Infectious Disease"/>
            <person name="Wu L."/>
            <person name="Ma J."/>
        </authorList>
    </citation>
    <scope>NUCLEOTIDE SEQUENCE [LARGE SCALE GENOMIC DNA]</scope>
    <source>
        <strain evidence="3">JCM 18304</strain>
    </source>
</reference>
<comment type="similarity">
    <text evidence="1">Belongs to the dTDP-4-dehydrorhamnose 3,5-epimerase family.</text>
</comment>
<gene>
    <name evidence="2" type="ORF">GCM10023322_23040</name>
</gene>
<evidence type="ECO:0000313" key="3">
    <source>
        <dbReference type="Proteomes" id="UP001501570"/>
    </source>
</evidence>
<evidence type="ECO:0000256" key="1">
    <source>
        <dbReference type="ARBA" id="ARBA00010154"/>
    </source>
</evidence>
<evidence type="ECO:0000313" key="2">
    <source>
        <dbReference type="EMBL" id="GAA5183537.1"/>
    </source>
</evidence>
<dbReference type="EMBL" id="BAABJQ010000005">
    <property type="protein sequence ID" value="GAA5183537.1"/>
    <property type="molecule type" value="Genomic_DNA"/>
</dbReference>
<dbReference type="InterPro" id="IPR000888">
    <property type="entry name" value="RmlC-like"/>
</dbReference>
<dbReference type="Gene3D" id="2.60.120.10">
    <property type="entry name" value="Jelly Rolls"/>
    <property type="match status" value="1"/>
</dbReference>
<proteinExistence type="inferred from homology"/>
<protein>
    <recommendedName>
        <fullName evidence="4">dTDP-4-dehydrorhamnose 3,5-epimerase</fullName>
    </recommendedName>
</protein>
<dbReference type="InterPro" id="IPR014710">
    <property type="entry name" value="RmlC-like_jellyroll"/>
</dbReference>
<dbReference type="PANTHER" id="PTHR21047">
    <property type="entry name" value="DTDP-6-DEOXY-D-GLUCOSE-3,5 EPIMERASE"/>
    <property type="match status" value="1"/>
</dbReference>
<dbReference type="InterPro" id="IPR011051">
    <property type="entry name" value="RmlC_Cupin_sf"/>
</dbReference>
<sequence length="173" mass="19633">MVKSGDVTVEWLKNIEFQRNPIGKATIEGVVHRKLNPIVDGRGEVTELWSEPWEGFGPPVHIYQSGTDYGVVKCWHLHEIHTDQFAISRGKVQVTLVDIREESSTFGHVNVFFLGSLNPGLVRIPPGLLHGWKALSSPETLVLNFQSHVYDPSDEYKFQWNCVLEDVWEPKNG</sequence>
<evidence type="ECO:0008006" key="4">
    <source>
        <dbReference type="Google" id="ProtNLM"/>
    </source>
</evidence>
<dbReference type="Pfam" id="PF00908">
    <property type="entry name" value="dTDP_sugar_isom"/>
    <property type="match status" value="1"/>
</dbReference>
<keyword evidence="3" id="KW-1185">Reference proteome</keyword>
<dbReference type="Proteomes" id="UP001501570">
    <property type="component" value="Unassembled WGS sequence"/>
</dbReference>
<name>A0ABP9RQM4_9ACTN</name>
<organism evidence="2 3">
    <name type="scientific">Rugosimonospora acidiphila</name>
    <dbReference type="NCBI Taxonomy" id="556531"/>
    <lineage>
        <taxon>Bacteria</taxon>
        <taxon>Bacillati</taxon>
        <taxon>Actinomycetota</taxon>
        <taxon>Actinomycetes</taxon>
        <taxon>Micromonosporales</taxon>
        <taxon>Micromonosporaceae</taxon>
        <taxon>Rugosimonospora</taxon>
    </lineage>
</organism>
<comment type="caution">
    <text evidence="2">The sequence shown here is derived from an EMBL/GenBank/DDBJ whole genome shotgun (WGS) entry which is preliminary data.</text>
</comment>
<dbReference type="PANTHER" id="PTHR21047:SF2">
    <property type="entry name" value="THYMIDINE DIPHOSPHO-4-KETO-RHAMNOSE 3,5-EPIMERASE"/>
    <property type="match status" value="1"/>
</dbReference>
<accession>A0ABP9RQM4</accession>